<name>A0AA40B412_9PEZI</name>
<dbReference type="EMBL" id="JAUIRO010000002">
    <property type="protein sequence ID" value="KAK0727288.1"/>
    <property type="molecule type" value="Genomic_DNA"/>
</dbReference>
<dbReference type="Proteomes" id="UP001172101">
    <property type="component" value="Unassembled WGS sequence"/>
</dbReference>
<dbReference type="InterPro" id="IPR024752">
    <property type="entry name" value="Myb/SANT-like_dom"/>
</dbReference>
<accession>A0AA40B412</accession>
<protein>
    <recommendedName>
        <fullName evidence="1">Myb/SANT-like domain-containing protein</fullName>
    </recommendedName>
</protein>
<dbReference type="GeneID" id="85322669"/>
<evidence type="ECO:0000313" key="3">
    <source>
        <dbReference type="Proteomes" id="UP001172101"/>
    </source>
</evidence>
<comment type="caution">
    <text evidence="2">The sequence shown here is derived from an EMBL/GenBank/DDBJ whole genome shotgun (WGS) entry which is preliminary data.</text>
</comment>
<reference evidence="2" key="1">
    <citation type="submission" date="2023-06" db="EMBL/GenBank/DDBJ databases">
        <title>Genome-scale phylogeny and comparative genomics of the fungal order Sordariales.</title>
        <authorList>
            <consortium name="Lawrence Berkeley National Laboratory"/>
            <person name="Hensen N."/>
            <person name="Bonometti L."/>
            <person name="Westerberg I."/>
            <person name="Brannstrom I.O."/>
            <person name="Guillou S."/>
            <person name="Cros-Aarteil S."/>
            <person name="Calhoun S."/>
            <person name="Haridas S."/>
            <person name="Kuo A."/>
            <person name="Mondo S."/>
            <person name="Pangilinan J."/>
            <person name="Riley R."/>
            <person name="LaButti K."/>
            <person name="Andreopoulos B."/>
            <person name="Lipzen A."/>
            <person name="Chen C."/>
            <person name="Yanf M."/>
            <person name="Daum C."/>
            <person name="Ng V."/>
            <person name="Clum A."/>
            <person name="Steindorff A."/>
            <person name="Ohm R."/>
            <person name="Martin F."/>
            <person name="Silar P."/>
            <person name="Natvig D."/>
            <person name="Lalanne C."/>
            <person name="Gautier V."/>
            <person name="Ament-velasquez S.L."/>
            <person name="Kruys A."/>
            <person name="Hutchinson M.I."/>
            <person name="Powell A.J."/>
            <person name="Barry K."/>
            <person name="Miller A.N."/>
            <person name="Grigoriev I.V."/>
            <person name="Debuchy R."/>
            <person name="Gladieux P."/>
            <person name="Thoren M.H."/>
            <person name="Johannesson H."/>
        </authorList>
    </citation>
    <scope>NUCLEOTIDE SEQUENCE</scope>
    <source>
        <strain evidence="2">SMH2392-1A</strain>
    </source>
</reference>
<dbReference type="PANTHER" id="PTHR46929">
    <property type="entry name" value="EXPRESSED PROTEIN"/>
    <property type="match status" value="1"/>
</dbReference>
<dbReference type="RefSeq" id="XP_060300143.1">
    <property type="nucleotide sequence ID" value="XM_060439399.1"/>
</dbReference>
<dbReference type="PANTHER" id="PTHR46929:SF3">
    <property type="entry name" value="MYB_SANT-LIKE DOMAIN-CONTAINING PROTEIN"/>
    <property type="match status" value="1"/>
</dbReference>
<sequence>MKAQGGYKKTAYNQVAIELQAAAPGLRLSAEQVYSEVDYFKKKWRLWMILVENSGFGWDPVTCLHTAPDAVWDTLIKENKDLFQFRYKTLPYLELMEQVFQDDRGANGNAALTLGQLLTESQNPIDPTLLNSDDDKEELPVPTHALTPAFAQEPVAAEWLEKSMEIFNEDWYGLLSPEVAEKKLNNVKKEAREAYFVNLGHIPKDIEGAFGDSIRTVIYPHLPSNPLTKYAHRAVGTAGQFAPIKYVLAGFILFIAFRLPVDPVFVIEVPIAKQPVKQCNRGIYDLDLYVNWEDRLL</sequence>
<dbReference type="Pfam" id="PF12776">
    <property type="entry name" value="Myb_DNA-bind_3"/>
    <property type="match status" value="1"/>
</dbReference>
<gene>
    <name evidence="2" type="ORF">B0T26DRAFT_671971</name>
</gene>
<dbReference type="AlphaFoldDB" id="A0AA40B412"/>
<keyword evidence="3" id="KW-1185">Reference proteome</keyword>
<evidence type="ECO:0000313" key="2">
    <source>
        <dbReference type="EMBL" id="KAK0727288.1"/>
    </source>
</evidence>
<proteinExistence type="predicted"/>
<feature type="domain" description="Myb/SANT-like" evidence="1">
    <location>
        <begin position="4"/>
        <end position="74"/>
    </location>
</feature>
<organism evidence="2 3">
    <name type="scientific">Lasiosphaeria miniovina</name>
    <dbReference type="NCBI Taxonomy" id="1954250"/>
    <lineage>
        <taxon>Eukaryota</taxon>
        <taxon>Fungi</taxon>
        <taxon>Dikarya</taxon>
        <taxon>Ascomycota</taxon>
        <taxon>Pezizomycotina</taxon>
        <taxon>Sordariomycetes</taxon>
        <taxon>Sordariomycetidae</taxon>
        <taxon>Sordariales</taxon>
        <taxon>Lasiosphaeriaceae</taxon>
        <taxon>Lasiosphaeria</taxon>
    </lineage>
</organism>
<evidence type="ECO:0000259" key="1">
    <source>
        <dbReference type="Pfam" id="PF12776"/>
    </source>
</evidence>